<evidence type="ECO:0000313" key="2">
    <source>
        <dbReference type="EMBL" id="MER6978728.1"/>
    </source>
</evidence>
<feature type="transmembrane region" description="Helical" evidence="1">
    <location>
        <begin position="27"/>
        <end position="47"/>
    </location>
</feature>
<keyword evidence="3" id="KW-1185">Reference proteome</keyword>
<sequence length="55" mass="5345">MYGAIVGGQIGGAGAAGALAATGFDTVALVVACTTLIAAGLSLWKLAPKRRRNGS</sequence>
<comment type="caution">
    <text evidence="2">The sequence shown here is derived from an EMBL/GenBank/DDBJ whole genome shotgun (WGS) entry which is preliminary data.</text>
</comment>
<organism evidence="2 3">
    <name type="scientific">Streptomyces carpinensis</name>
    <dbReference type="NCBI Taxonomy" id="66369"/>
    <lineage>
        <taxon>Bacteria</taxon>
        <taxon>Bacillati</taxon>
        <taxon>Actinomycetota</taxon>
        <taxon>Actinomycetes</taxon>
        <taxon>Kitasatosporales</taxon>
        <taxon>Streptomycetaceae</taxon>
        <taxon>Streptomyces</taxon>
    </lineage>
</organism>
<dbReference type="EMBL" id="JBEPCU010000268">
    <property type="protein sequence ID" value="MER6978728.1"/>
    <property type="molecule type" value="Genomic_DNA"/>
</dbReference>
<accession>A0ABV1W3F5</accession>
<protein>
    <submittedName>
        <fullName evidence="2">Uncharacterized protein</fullName>
    </submittedName>
</protein>
<dbReference type="Proteomes" id="UP001458415">
    <property type="component" value="Unassembled WGS sequence"/>
</dbReference>
<dbReference type="RefSeq" id="WP_167413926.1">
    <property type="nucleotide sequence ID" value="NZ_MUBM01000011.1"/>
</dbReference>
<keyword evidence="1" id="KW-1133">Transmembrane helix</keyword>
<reference evidence="2 3" key="1">
    <citation type="submission" date="2024-06" db="EMBL/GenBank/DDBJ databases">
        <title>The Natural Products Discovery Center: Release of the First 8490 Sequenced Strains for Exploring Actinobacteria Biosynthetic Diversity.</title>
        <authorList>
            <person name="Kalkreuter E."/>
            <person name="Kautsar S.A."/>
            <person name="Yang D."/>
            <person name="Bader C.D."/>
            <person name="Teijaro C.N."/>
            <person name="Fluegel L."/>
            <person name="Davis C.M."/>
            <person name="Simpson J.R."/>
            <person name="Lauterbach L."/>
            <person name="Steele A.D."/>
            <person name="Gui C."/>
            <person name="Meng S."/>
            <person name="Li G."/>
            <person name="Viehrig K."/>
            <person name="Ye F."/>
            <person name="Su P."/>
            <person name="Kiefer A.F."/>
            <person name="Nichols A."/>
            <person name="Cepeda A.J."/>
            <person name="Yan W."/>
            <person name="Fan B."/>
            <person name="Jiang Y."/>
            <person name="Adhikari A."/>
            <person name="Zheng C.-J."/>
            <person name="Schuster L."/>
            <person name="Cowan T.M."/>
            <person name="Smanski M.J."/>
            <person name="Chevrette M.G."/>
            <person name="De Carvalho L.P.S."/>
            <person name="Shen B."/>
        </authorList>
    </citation>
    <scope>NUCLEOTIDE SEQUENCE [LARGE SCALE GENOMIC DNA]</scope>
    <source>
        <strain evidence="2 3">NPDC000634</strain>
    </source>
</reference>
<proteinExistence type="predicted"/>
<evidence type="ECO:0000256" key="1">
    <source>
        <dbReference type="SAM" id="Phobius"/>
    </source>
</evidence>
<name>A0ABV1W3F5_9ACTN</name>
<keyword evidence="1" id="KW-0812">Transmembrane</keyword>
<keyword evidence="1" id="KW-0472">Membrane</keyword>
<gene>
    <name evidence="2" type="ORF">ABT317_17395</name>
</gene>
<evidence type="ECO:0000313" key="3">
    <source>
        <dbReference type="Proteomes" id="UP001458415"/>
    </source>
</evidence>